<gene>
    <name evidence="3" type="ORF">LTR91_005495</name>
</gene>
<sequence length="493" mass="54557">MGAPMRRRAQSYRTFDGISQERDNVAWYWRMIALGSSFVILGGYLMLPVTFDNNAQLRISPAALGIFAVALLTAGFSFTALLCFAVRNPLFQADAVFLPCLTSCVIGLLTVFYDFLISSRYEWNVAALLLTIAASVTTIIYGALLVYTHRRIGIIKSRGSSMPLHPQRPDSLSPSNPWQEPTYYENYNRNMFPTSIRETHPMVYDPNQITEDEMQRQQMLMLLMHREQAPTPDPSQSTFHIDWQQGQEQDDSSAATPTHGWYAPQPQTAQPLSGIPFSAVPETAFTAGPPSSSGISRQWTGDLRPWDGVWRGLPGSGGGSGSGRVSSSIRQWDHAGSREERRTEIERGKRHRCSRLVNGEMSPRTQRRPLGQSLQIGAKVRYDTSSAKQTSATSSTAHHNNSVDKHSLTMPYPIAQTLLGVWSFGAKEWMAEAVIGEESGRESSLRSFHVHITTTTPYQAFICVSTVSSSVNTPIPTYRSSSPPSISPSTSSP</sequence>
<dbReference type="AlphaFoldDB" id="A0AAN6KTS2"/>
<feature type="transmembrane region" description="Helical" evidence="2">
    <location>
        <begin position="27"/>
        <end position="47"/>
    </location>
</feature>
<proteinExistence type="predicted"/>
<comment type="caution">
    <text evidence="3">The sequence shown here is derived from an EMBL/GenBank/DDBJ whole genome shotgun (WGS) entry which is preliminary data.</text>
</comment>
<keyword evidence="2" id="KW-0472">Membrane</keyword>
<protein>
    <submittedName>
        <fullName evidence="3">Uncharacterized protein</fullName>
    </submittedName>
</protein>
<feature type="region of interest" description="Disordered" evidence="1">
    <location>
        <begin position="382"/>
        <end position="406"/>
    </location>
</feature>
<feature type="transmembrane region" description="Helical" evidence="2">
    <location>
        <begin position="96"/>
        <end position="117"/>
    </location>
</feature>
<feature type="transmembrane region" description="Helical" evidence="2">
    <location>
        <begin position="59"/>
        <end position="84"/>
    </location>
</feature>
<feature type="transmembrane region" description="Helical" evidence="2">
    <location>
        <begin position="123"/>
        <end position="148"/>
    </location>
</feature>
<evidence type="ECO:0000313" key="3">
    <source>
        <dbReference type="EMBL" id="KAK1000924.1"/>
    </source>
</evidence>
<feature type="compositionally biased region" description="Low complexity" evidence="1">
    <location>
        <begin position="384"/>
        <end position="397"/>
    </location>
</feature>
<feature type="region of interest" description="Disordered" evidence="1">
    <location>
        <begin position="244"/>
        <end position="275"/>
    </location>
</feature>
<feature type="region of interest" description="Disordered" evidence="1">
    <location>
        <begin position="474"/>
        <end position="493"/>
    </location>
</feature>
<accession>A0AAN6KTS2</accession>
<evidence type="ECO:0000256" key="1">
    <source>
        <dbReference type="SAM" id="MobiDB-lite"/>
    </source>
</evidence>
<organism evidence="3 4">
    <name type="scientific">Friedmanniomyces endolithicus</name>
    <dbReference type="NCBI Taxonomy" id="329885"/>
    <lineage>
        <taxon>Eukaryota</taxon>
        <taxon>Fungi</taxon>
        <taxon>Dikarya</taxon>
        <taxon>Ascomycota</taxon>
        <taxon>Pezizomycotina</taxon>
        <taxon>Dothideomycetes</taxon>
        <taxon>Dothideomycetidae</taxon>
        <taxon>Mycosphaerellales</taxon>
        <taxon>Teratosphaeriaceae</taxon>
        <taxon>Friedmanniomyces</taxon>
    </lineage>
</organism>
<evidence type="ECO:0000256" key="2">
    <source>
        <dbReference type="SAM" id="Phobius"/>
    </source>
</evidence>
<keyword evidence="2" id="KW-0812">Transmembrane</keyword>
<feature type="compositionally biased region" description="Basic and acidic residues" evidence="1">
    <location>
        <begin position="331"/>
        <end position="347"/>
    </location>
</feature>
<keyword evidence="4" id="KW-1185">Reference proteome</keyword>
<name>A0AAN6KTS2_9PEZI</name>
<reference evidence="3" key="1">
    <citation type="submission" date="2023-06" db="EMBL/GenBank/DDBJ databases">
        <title>Black Yeasts Isolated from many extreme environments.</title>
        <authorList>
            <person name="Coleine C."/>
            <person name="Stajich J.E."/>
            <person name="Selbmann L."/>
        </authorList>
    </citation>
    <scope>NUCLEOTIDE SEQUENCE</scope>
    <source>
        <strain evidence="3">CCFEE 5200</strain>
    </source>
</reference>
<evidence type="ECO:0000313" key="4">
    <source>
        <dbReference type="Proteomes" id="UP001175353"/>
    </source>
</evidence>
<dbReference type="EMBL" id="JAUJLE010000035">
    <property type="protein sequence ID" value="KAK1000924.1"/>
    <property type="molecule type" value="Genomic_DNA"/>
</dbReference>
<feature type="compositionally biased region" description="Polar residues" evidence="1">
    <location>
        <begin position="244"/>
        <end position="256"/>
    </location>
</feature>
<feature type="region of interest" description="Disordered" evidence="1">
    <location>
        <begin position="315"/>
        <end position="350"/>
    </location>
</feature>
<keyword evidence="2" id="KW-1133">Transmembrane helix</keyword>
<dbReference type="Proteomes" id="UP001175353">
    <property type="component" value="Unassembled WGS sequence"/>
</dbReference>